<proteinExistence type="inferred from homology"/>
<evidence type="ECO:0000313" key="7">
    <source>
        <dbReference type="EMBL" id="MBG6087730.1"/>
    </source>
</evidence>
<reference evidence="7" key="1">
    <citation type="submission" date="2020-11" db="EMBL/GenBank/DDBJ databases">
        <title>Sequencing the genomes of 1000 actinobacteria strains.</title>
        <authorList>
            <person name="Klenk H.-P."/>
        </authorList>
    </citation>
    <scope>NUCLEOTIDE SEQUENCE</scope>
    <source>
        <strain evidence="7">DSM 43175</strain>
    </source>
</reference>
<dbReference type="GO" id="GO:0006542">
    <property type="term" value="P:glutamine biosynthetic process"/>
    <property type="evidence" value="ECO:0007669"/>
    <property type="project" value="InterPro"/>
</dbReference>
<evidence type="ECO:0000256" key="2">
    <source>
        <dbReference type="ARBA" id="ARBA00022598"/>
    </source>
</evidence>
<dbReference type="RefSeq" id="WP_197010551.1">
    <property type="nucleotide sequence ID" value="NZ_BAABES010000008.1"/>
</dbReference>
<dbReference type="Gene3D" id="3.10.20.70">
    <property type="entry name" value="Glutamine synthetase, N-terminal domain"/>
    <property type="match status" value="1"/>
</dbReference>
<dbReference type="SMART" id="SM01230">
    <property type="entry name" value="Gln-synt_C"/>
    <property type="match status" value="1"/>
</dbReference>
<feature type="region of interest" description="Disordered" evidence="5">
    <location>
        <begin position="386"/>
        <end position="410"/>
    </location>
</feature>
<dbReference type="PANTHER" id="PTHR43785">
    <property type="entry name" value="GAMMA-GLUTAMYLPUTRESCINE SYNTHETASE"/>
    <property type="match status" value="1"/>
</dbReference>
<dbReference type="EC" id="6.3.1.2" evidence="7"/>
<evidence type="ECO:0000313" key="8">
    <source>
        <dbReference type="Proteomes" id="UP000614047"/>
    </source>
</evidence>
<comment type="caution">
    <text evidence="7">The sequence shown here is derived from an EMBL/GenBank/DDBJ whole genome shotgun (WGS) entry which is preliminary data.</text>
</comment>
<dbReference type="PANTHER" id="PTHR43785:SF14">
    <property type="entry name" value="GLUTAMINE SYNTHETASE"/>
    <property type="match status" value="1"/>
</dbReference>
<dbReference type="PROSITE" id="PS51987">
    <property type="entry name" value="GS_CATALYTIC"/>
    <property type="match status" value="1"/>
</dbReference>
<dbReference type="EMBL" id="JADOUA010000001">
    <property type="protein sequence ID" value="MBG6087730.1"/>
    <property type="molecule type" value="Genomic_DNA"/>
</dbReference>
<feature type="compositionally biased region" description="Basic and acidic residues" evidence="5">
    <location>
        <begin position="7"/>
        <end position="20"/>
    </location>
</feature>
<gene>
    <name evidence="7" type="ORF">IW256_001843</name>
</gene>
<sequence length="469" mass="51294">MSTTTALDEHKERNTDDGAARDLAARVEQSGVEFIYYQTVSLTGRVVGKVVPARHLRRNLENGVNLHRTAMSDLQVDRFGALLGGGTEAPEFTAMPDLDTFDVLPWDTTVGRFFCSVYEPGQRPGVGGRPLATDARSNLRRVHAAFTEATGLRLRSGCEPEMTWTGPGLEVHVKPGSSPSYHVDSLEVMRPVFQRVIRYGQALGLDMIEGDYEDPGQLELNWMFDDADRTADRLVTYRQICRQVARELGVTASFMPKPAAGVMGNGCHHNLSLWRGEENVLADPAVTEMHLTETGRHAVGGILSHAAGMMALMGPTVNSYKRYWDAGQFAPSQINWGMDNKTCTVRLSANGRLECKLPDASVNPYLSHAALISAIKNGLDHAVDPGAPQAGSSYADASTDDPAGPPSKFTPLPLTLRDALDAFASDPVVRGSFPEEMAELYLALKGDEWARFCGAITDWEREMYTEHLP</sequence>
<evidence type="ECO:0000256" key="5">
    <source>
        <dbReference type="SAM" id="MobiDB-lite"/>
    </source>
</evidence>
<evidence type="ECO:0000256" key="1">
    <source>
        <dbReference type="ARBA" id="ARBA00009897"/>
    </source>
</evidence>
<comment type="similarity">
    <text evidence="1 3 4">Belongs to the glutamine synthetase family.</text>
</comment>
<dbReference type="Gene3D" id="3.30.590.10">
    <property type="entry name" value="Glutamine synthetase/guanido kinase, catalytic domain"/>
    <property type="match status" value="1"/>
</dbReference>
<dbReference type="InterPro" id="IPR036651">
    <property type="entry name" value="Gln_synt_N_sf"/>
</dbReference>
<dbReference type="InterPro" id="IPR014746">
    <property type="entry name" value="Gln_synth/guanido_kin_cat_dom"/>
</dbReference>
<feature type="region of interest" description="Disordered" evidence="5">
    <location>
        <begin position="1"/>
        <end position="20"/>
    </location>
</feature>
<dbReference type="SUPFAM" id="SSF55931">
    <property type="entry name" value="Glutamine synthetase/guanido kinase"/>
    <property type="match status" value="1"/>
</dbReference>
<dbReference type="Pfam" id="PF00120">
    <property type="entry name" value="Gln-synt_C"/>
    <property type="match status" value="1"/>
</dbReference>
<name>A0A931DCN8_9ACTN</name>
<evidence type="ECO:0000259" key="6">
    <source>
        <dbReference type="PROSITE" id="PS51987"/>
    </source>
</evidence>
<dbReference type="SUPFAM" id="SSF54368">
    <property type="entry name" value="Glutamine synthetase, N-terminal domain"/>
    <property type="match status" value="1"/>
</dbReference>
<dbReference type="GO" id="GO:0004356">
    <property type="term" value="F:glutamine synthetase activity"/>
    <property type="evidence" value="ECO:0007669"/>
    <property type="project" value="UniProtKB-EC"/>
</dbReference>
<dbReference type="Proteomes" id="UP000614047">
    <property type="component" value="Unassembled WGS sequence"/>
</dbReference>
<evidence type="ECO:0000256" key="3">
    <source>
        <dbReference type="PROSITE-ProRule" id="PRU01331"/>
    </source>
</evidence>
<organism evidence="7 8">
    <name type="scientific">Actinomadura viridis</name>
    <dbReference type="NCBI Taxonomy" id="58110"/>
    <lineage>
        <taxon>Bacteria</taxon>
        <taxon>Bacillati</taxon>
        <taxon>Actinomycetota</taxon>
        <taxon>Actinomycetes</taxon>
        <taxon>Streptosporangiales</taxon>
        <taxon>Thermomonosporaceae</taxon>
        <taxon>Actinomadura</taxon>
    </lineage>
</organism>
<feature type="domain" description="GS catalytic" evidence="6">
    <location>
        <begin position="135"/>
        <end position="469"/>
    </location>
</feature>
<protein>
    <submittedName>
        <fullName evidence="7">Glutamine synthetase</fullName>
        <ecNumber evidence="7">6.3.1.2</ecNumber>
    </submittedName>
</protein>
<evidence type="ECO:0000256" key="4">
    <source>
        <dbReference type="RuleBase" id="RU000384"/>
    </source>
</evidence>
<dbReference type="AlphaFoldDB" id="A0A931DCN8"/>
<dbReference type="InterPro" id="IPR008146">
    <property type="entry name" value="Gln_synth_cat_dom"/>
</dbReference>
<keyword evidence="8" id="KW-1185">Reference proteome</keyword>
<accession>A0A931DCN8</accession>
<keyword evidence="2 7" id="KW-0436">Ligase</keyword>